<dbReference type="InterPro" id="IPR011990">
    <property type="entry name" value="TPR-like_helical_dom_sf"/>
</dbReference>
<evidence type="ECO:0000256" key="1">
    <source>
        <dbReference type="PROSITE-ProRule" id="PRU00339"/>
    </source>
</evidence>
<comment type="caution">
    <text evidence="2">The sequence shown here is derived from an EMBL/GenBank/DDBJ whole genome shotgun (WGS) entry which is preliminary data.</text>
</comment>
<dbReference type="PROSITE" id="PS50005">
    <property type="entry name" value="TPR"/>
    <property type="match status" value="1"/>
</dbReference>
<keyword evidence="3" id="KW-1185">Reference proteome</keyword>
<name>A0A168P3U2_9BACL</name>
<dbReference type="InterPro" id="IPR019734">
    <property type="entry name" value="TPR_rpt"/>
</dbReference>
<protein>
    <submittedName>
        <fullName evidence="2">Uncharacterized protein</fullName>
    </submittedName>
</protein>
<dbReference type="Gene3D" id="1.25.40.10">
    <property type="entry name" value="Tetratricopeptide repeat domain"/>
    <property type="match status" value="2"/>
</dbReference>
<organism evidence="2 3">
    <name type="scientific">Paenibacillus antarcticus</name>
    <dbReference type="NCBI Taxonomy" id="253703"/>
    <lineage>
        <taxon>Bacteria</taxon>
        <taxon>Bacillati</taxon>
        <taxon>Bacillota</taxon>
        <taxon>Bacilli</taxon>
        <taxon>Bacillales</taxon>
        <taxon>Paenibacillaceae</taxon>
        <taxon>Paenibacillus</taxon>
    </lineage>
</organism>
<dbReference type="EMBL" id="LVJI01000015">
    <property type="protein sequence ID" value="OAB46360.1"/>
    <property type="molecule type" value="Genomic_DNA"/>
</dbReference>
<evidence type="ECO:0000313" key="3">
    <source>
        <dbReference type="Proteomes" id="UP000077355"/>
    </source>
</evidence>
<reference evidence="2 3" key="1">
    <citation type="submission" date="2016-03" db="EMBL/GenBank/DDBJ databases">
        <title>Draft genome sequence of Paenibacillus antarcticus CECT 5836.</title>
        <authorList>
            <person name="Shin S.-K."/>
            <person name="Yi H."/>
        </authorList>
    </citation>
    <scope>NUCLEOTIDE SEQUENCE [LARGE SCALE GENOMIC DNA]</scope>
    <source>
        <strain evidence="2 3">CECT 5836</strain>
    </source>
</reference>
<dbReference type="SUPFAM" id="SSF48452">
    <property type="entry name" value="TPR-like"/>
    <property type="match status" value="1"/>
</dbReference>
<dbReference type="AlphaFoldDB" id="A0A168P3U2"/>
<proteinExistence type="predicted"/>
<keyword evidence="1" id="KW-0802">TPR repeat</keyword>
<sequence>MNRKELEEQLLIEPFPSKLQYNMGMWYKTRGLHTEAIDSFQKSLHNNSREFKNDLFEEGFDKSLVWLEYGKINKWDGHKSEAIYAFQQCLKYGKYKLDGFIEWGDLLHSMGKKDSEIMDILYQKCLENKLSSTLLAHALLMLGCYKESYNLYSSISHLSKCDYLLFIQCCLHTGEFSQALRLLENRSEELIDSELRIGSFTTSSETLLNLCLWLTSDRRFPKSLTRSQQLDLAKLAICHGLPDESLSIVPVPDETELSQLIYLLYIEGYVDKSIDSITTLLPLPLHMKEQHSQNLCFIAAEMMYDEGRLQSAAEHFEQIYMNDITHTKSQFATAACFLQITLESLLSRNEPIPQEDDSMQLAEQYIHNITQSLHIIHHTNWHTVWGTAQRRRMSSKPLEFPLPFSKA</sequence>
<dbReference type="OrthoDB" id="2652551at2"/>
<gene>
    <name evidence="2" type="ORF">PBAT_10030</name>
</gene>
<dbReference type="RefSeq" id="WP_068649118.1">
    <property type="nucleotide sequence ID" value="NZ_CP043611.1"/>
</dbReference>
<accession>A0A168P3U2</accession>
<feature type="repeat" description="TPR" evidence="1">
    <location>
        <begin position="17"/>
        <end position="50"/>
    </location>
</feature>
<dbReference type="Proteomes" id="UP000077355">
    <property type="component" value="Unassembled WGS sequence"/>
</dbReference>
<evidence type="ECO:0000313" key="2">
    <source>
        <dbReference type="EMBL" id="OAB46360.1"/>
    </source>
</evidence>